<dbReference type="AlphaFoldDB" id="A0A485NJR9"/>
<gene>
    <name evidence="1" type="ORF">LYPA_23C009796</name>
</gene>
<reference evidence="1 2" key="1">
    <citation type="submission" date="2019-01" db="EMBL/GenBank/DDBJ databases">
        <authorList>
            <person name="Alioto T."/>
            <person name="Alioto T."/>
        </authorList>
    </citation>
    <scope>NUCLEOTIDE SEQUENCE [LARGE SCALE GENOMIC DNA]</scope>
</reference>
<name>A0A485NJR9_LYNPA</name>
<organism evidence="1 2">
    <name type="scientific">Lynx pardinus</name>
    <name type="common">Iberian lynx</name>
    <name type="synonym">Felis pardina</name>
    <dbReference type="NCBI Taxonomy" id="191816"/>
    <lineage>
        <taxon>Eukaryota</taxon>
        <taxon>Metazoa</taxon>
        <taxon>Chordata</taxon>
        <taxon>Craniata</taxon>
        <taxon>Vertebrata</taxon>
        <taxon>Euteleostomi</taxon>
        <taxon>Mammalia</taxon>
        <taxon>Eutheria</taxon>
        <taxon>Laurasiatheria</taxon>
        <taxon>Carnivora</taxon>
        <taxon>Feliformia</taxon>
        <taxon>Felidae</taxon>
        <taxon>Felinae</taxon>
        <taxon>Lynx</taxon>
    </lineage>
</organism>
<keyword evidence="2" id="KW-1185">Reference proteome</keyword>
<feature type="non-terminal residue" evidence="1">
    <location>
        <position position="52"/>
    </location>
</feature>
<protein>
    <submittedName>
        <fullName evidence="1">Uncharacterized protein</fullName>
    </submittedName>
</protein>
<dbReference type="EMBL" id="CAAGRJ010018931">
    <property type="protein sequence ID" value="VFV33971.1"/>
    <property type="molecule type" value="Genomic_DNA"/>
</dbReference>
<proteinExistence type="predicted"/>
<evidence type="ECO:0000313" key="1">
    <source>
        <dbReference type="EMBL" id="VFV33971.1"/>
    </source>
</evidence>
<accession>A0A485NJR9</accession>
<sequence length="52" mass="5879">MLRIPDAGWGNVVYVVSYAKDNKRTMNETDTCFFSNESEKSHPGNIGLKMIL</sequence>
<dbReference type="Proteomes" id="UP000386466">
    <property type="component" value="Unassembled WGS sequence"/>
</dbReference>
<evidence type="ECO:0000313" key="2">
    <source>
        <dbReference type="Proteomes" id="UP000386466"/>
    </source>
</evidence>